<feature type="region of interest" description="Disordered" evidence="1">
    <location>
        <begin position="228"/>
        <end position="256"/>
    </location>
</feature>
<feature type="transmembrane region" description="Helical" evidence="2">
    <location>
        <begin position="6"/>
        <end position="32"/>
    </location>
</feature>
<keyword evidence="2" id="KW-0812">Transmembrane</keyword>
<keyword evidence="4" id="KW-1185">Reference proteome</keyword>
<dbReference type="EMBL" id="ML976977">
    <property type="protein sequence ID" value="KAF1963716.1"/>
    <property type="molecule type" value="Genomic_DNA"/>
</dbReference>
<evidence type="ECO:0000313" key="4">
    <source>
        <dbReference type="Proteomes" id="UP000800035"/>
    </source>
</evidence>
<gene>
    <name evidence="3" type="ORF">CC80DRAFT_541632</name>
</gene>
<dbReference type="Proteomes" id="UP000800035">
    <property type="component" value="Unassembled WGS sequence"/>
</dbReference>
<reference evidence="3" key="1">
    <citation type="journal article" date="2020" name="Stud. Mycol.">
        <title>101 Dothideomycetes genomes: a test case for predicting lifestyles and emergence of pathogens.</title>
        <authorList>
            <person name="Haridas S."/>
            <person name="Albert R."/>
            <person name="Binder M."/>
            <person name="Bloem J."/>
            <person name="Labutti K."/>
            <person name="Salamov A."/>
            <person name="Andreopoulos B."/>
            <person name="Baker S."/>
            <person name="Barry K."/>
            <person name="Bills G."/>
            <person name="Bluhm B."/>
            <person name="Cannon C."/>
            <person name="Castanera R."/>
            <person name="Culley D."/>
            <person name="Daum C."/>
            <person name="Ezra D."/>
            <person name="Gonzalez J."/>
            <person name="Henrissat B."/>
            <person name="Kuo A."/>
            <person name="Liang C."/>
            <person name="Lipzen A."/>
            <person name="Lutzoni F."/>
            <person name="Magnuson J."/>
            <person name="Mondo S."/>
            <person name="Nolan M."/>
            <person name="Ohm R."/>
            <person name="Pangilinan J."/>
            <person name="Park H.-J."/>
            <person name="Ramirez L."/>
            <person name="Alfaro M."/>
            <person name="Sun H."/>
            <person name="Tritt A."/>
            <person name="Yoshinaga Y."/>
            <person name="Zwiers L.-H."/>
            <person name="Turgeon B."/>
            <person name="Goodwin S."/>
            <person name="Spatafora J."/>
            <person name="Crous P."/>
            <person name="Grigoriev I."/>
        </authorList>
    </citation>
    <scope>NUCLEOTIDE SEQUENCE</scope>
    <source>
        <strain evidence="3">CBS 675.92</strain>
    </source>
</reference>
<protein>
    <submittedName>
        <fullName evidence="3">Uncharacterized protein</fullName>
    </submittedName>
</protein>
<feature type="transmembrane region" description="Helical" evidence="2">
    <location>
        <begin position="99"/>
        <end position="118"/>
    </location>
</feature>
<evidence type="ECO:0000313" key="3">
    <source>
        <dbReference type="EMBL" id="KAF1963716.1"/>
    </source>
</evidence>
<sequence length="298" mass="33889">MWIIIFRLFFSIFLMIRTSWRYLLLAFVFSIAPKPFHKIHSSIPPPDQWILRVKAWFNAQPLLLRASLALSALVCSFSTLSTLIADTSQFLLPDPGETFILLGNIGAICAMAILAIYAKDWSEKQIPFTIAPSMDWELGQKVYEKDEKFIVKPSIVYASPSRSREQEYENEDPSGYLHQQHTPNACFIVPTTPATSEQERMVTAYLDTFTPRTPAMPAWNISGMMGTSQSSNRGGNMGWGGQDRRRTGIHGKNGLNLSRSMASEPDFWKRAKLMESVVMGVPQPRWDDRRLVLCRDDY</sequence>
<keyword evidence="2" id="KW-1133">Transmembrane helix</keyword>
<evidence type="ECO:0000256" key="2">
    <source>
        <dbReference type="SAM" id="Phobius"/>
    </source>
</evidence>
<accession>A0A6A5ULC0</accession>
<evidence type="ECO:0000256" key="1">
    <source>
        <dbReference type="SAM" id="MobiDB-lite"/>
    </source>
</evidence>
<feature type="transmembrane region" description="Helical" evidence="2">
    <location>
        <begin position="62"/>
        <end position="84"/>
    </location>
</feature>
<proteinExistence type="predicted"/>
<organism evidence="3 4">
    <name type="scientific">Byssothecium circinans</name>
    <dbReference type="NCBI Taxonomy" id="147558"/>
    <lineage>
        <taxon>Eukaryota</taxon>
        <taxon>Fungi</taxon>
        <taxon>Dikarya</taxon>
        <taxon>Ascomycota</taxon>
        <taxon>Pezizomycotina</taxon>
        <taxon>Dothideomycetes</taxon>
        <taxon>Pleosporomycetidae</taxon>
        <taxon>Pleosporales</taxon>
        <taxon>Massarineae</taxon>
        <taxon>Massarinaceae</taxon>
        <taxon>Byssothecium</taxon>
    </lineage>
</organism>
<keyword evidence="2" id="KW-0472">Membrane</keyword>
<name>A0A6A5ULC0_9PLEO</name>
<dbReference type="AlphaFoldDB" id="A0A6A5ULC0"/>